<comment type="caution">
    <text evidence="8">The sequence shown here is derived from an EMBL/GenBank/DDBJ whole genome shotgun (WGS) entry which is preliminary data.</text>
</comment>
<evidence type="ECO:0000259" key="7">
    <source>
        <dbReference type="PROSITE" id="PS50911"/>
    </source>
</evidence>
<evidence type="ECO:0000256" key="5">
    <source>
        <dbReference type="ARBA" id="ARBA00022807"/>
    </source>
</evidence>
<dbReference type="EMBL" id="AEBE01000088">
    <property type="protein sequence ID" value="EFU90064.1"/>
    <property type="molecule type" value="Genomic_DNA"/>
</dbReference>
<feature type="region of interest" description="Disordered" evidence="6">
    <location>
        <begin position="37"/>
        <end position="155"/>
    </location>
</feature>
<dbReference type="Pfam" id="PF05257">
    <property type="entry name" value="CHAP"/>
    <property type="match status" value="1"/>
</dbReference>
<keyword evidence="5" id="KW-0788">Thiol protease</keyword>
<dbReference type="NCBIfam" id="NF006361">
    <property type="entry name" value="PRK08581.1-3"/>
    <property type="match status" value="1"/>
</dbReference>
<reference evidence="8 9" key="1">
    <citation type="submission" date="2010-09" db="EMBL/GenBank/DDBJ databases">
        <authorList>
            <person name="Weinstock G."/>
            <person name="Sodergren E."/>
            <person name="Clifton S."/>
            <person name="Fulton L."/>
            <person name="Fulton B."/>
            <person name="Courtney L."/>
            <person name="Fronick C."/>
            <person name="Harrison M."/>
            <person name="Strong C."/>
            <person name="Farmer C."/>
            <person name="Delahaunty K."/>
            <person name="Markovic C."/>
            <person name="Hall O."/>
            <person name="Minx P."/>
            <person name="Tomlinson C."/>
            <person name="Mitreva M."/>
            <person name="Hou S."/>
            <person name="Chen J."/>
            <person name="Wollam A."/>
            <person name="Pepin K.H."/>
            <person name="Johnson M."/>
            <person name="Bhonagiri V."/>
            <person name="Zhang X."/>
            <person name="Suruliraj S."/>
            <person name="Warren W."/>
            <person name="Chinwalla A."/>
            <person name="Mardis E.R."/>
            <person name="Wilson R.K."/>
        </authorList>
    </citation>
    <scope>NUCLEOTIDE SEQUENCE [LARGE SCALE GENOMIC DNA]</scope>
    <source>
        <strain evidence="8 9">TX0630</strain>
    </source>
</reference>
<feature type="compositionally biased region" description="Low complexity" evidence="6">
    <location>
        <begin position="113"/>
        <end position="141"/>
    </location>
</feature>
<dbReference type="SUPFAM" id="SSF54001">
    <property type="entry name" value="Cysteine proteinases"/>
    <property type="match status" value="2"/>
</dbReference>
<evidence type="ECO:0000256" key="2">
    <source>
        <dbReference type="ARBA" id="ARBA00010266"/>
    </source>
</evidence>
<dbReference type="PANTHER" id="PTHR33308">
    <property type="entry name" value="PEPTIDOGLYCAN HYDROLASE FLGJ"/>
    <property type="match status" value="1"/>
</dbReference>
<gene>
    <name evidence="8" type="ORF">HMPREF9511_01926</name>
</gene>
<dbReference type="PROSITE" id="PS50911">
    <property type="entry name" value="CHAP"/>
    <property type="match status" value="1"/>
</dbReference>
<dbReference type="Gene3D" id="4.10.80.30">
    <property type="entry name" value="DNA polymerase, domain 6"/>
    <property type="match status" value="1"/>
</dbReference>
<dbReference type="Gene3D" id="3.90.1720.10">
    <property type="entry name" value="endopeptidase domain like (from Nostoc punctiforme)"/>
    <property type="match status" value="2"/>
</dbReference>
<dbReference type="Pfam" id="PF01832">
    <property type="entry name" value="Glucosaminidase"/>
    <property type="match status" value="1"/>
</dbReference>
<organism evidence="8 9">
    <name type="scientific">Enterococcus faecalis TX0630</name>
    <dbReference type="NCBI Taxonomy" id="749508"/>
    <lineage>
        <taxon>Bacteria</taxon>
        <taxon>Bacillati</taxon>
        <taxon>Bacillota</taxon>
        <taxon>Bacilli</taxon>
        <taxon>Lactobacillales</taxon>
        <taxon>Enterococcaceae</taxon>
        <taxon>Enterococcus</taxon>
    </lineage>
</organism>
<accession>A0ABC9P5A8</accession>
<feature type="compositionally biased region" description="Low complexity" evidence="6">
    <location>
        <begin position="58"/>
        <end position="105"/>
    </location>
</feature>
<dbReference type="Proteomes" id="UP000004933">
    <property type="component" value="Unassembled WGS sequence"/>
</dbReference>
<keyword evidence="4" id="KW-0378">Hydrolase</keyword>
<comment type="similarity">
    <text evidence="1">Belongs to the peptidase C40 family.</text>
</comment>
<protein>
    <submittedName>
        <fullName evidence="8">CHAP domain protein</fullName>
    </submittedName>
</protein>
<evidence type="ECO:0000313" key="9">
    <source>
        <dbReference type="Proteomes" id="UP000004933"/>
    </source>
</evidence>
<dbReference type="Pfam" id="PF00877">
    <property type="entry name" value="NLPC_P60"/>
    <property type="match status" value="1"/>
</dbReference>
<dbReference type="InterPro" id="IPR051056">
    <property type="entry name" value="Glycosyl_Hydrolase_73"/>
</dbReference>
<sequence>MKRKKIKNQLLVLTSILVLLSLEVAPVVTLAAELPSSSLQTALSSETTITSEEKVIETTETTETTVATSTTSTSSSSSESNSSTDTTTESTSHSTAETTTTNTSSETKKEPTESTVSSEITQPVEQSQPTQVQPPQVPVTKQEPEEPIQVPEATNNVVEENQAVSLNPSLKVDEIASSNLKGYELPLLSSFGEKKRAVVVAEALRHVGKTKKEFNLTEQALTSSFLAQKIYQQLFKIDIGSTPQEQITFGKVRSIEEAEPGDLIFWQTAEGKTLQNGVYLGQGKYLIAAAEADSKEEPEVIGQLENIYTAKQQPDSKEEKRLVVTNPFKEFTLTEYGKGVLATYGASFEMQKSEQTTAFIKKIGETARELGEKYDVFASVMIAQAILESGSGESQLAKEPYYNLFGVRGSFQGNSVSFSTKEADQRGQLYTISAGFRDYGGYNDSLQDYVQLLRQGIDGNQDFYKPAWRSEAKNYLQATRFLTGKYATDKQYDNKLNSLIAVYNLTQFDLPKTVDGLIIQSKNKLSEAEQQQMHFPVYDGINYNRSGSYPVGQCTWYVYNRFKQLGTSVDEFMGNGSDWGRKGRALGYQVSSLPKAGRAISFQPGVAGADNQYGHVAFVEAVTSDGIIISESNVINDQTISYRVLPNVIAYSSGVTYIGA</sequence>
<proteinExistence type="inferred from homology"/>
<dbReference type="AlphaFoldDB" id="A0ABC9P5A8"/>
<evidence type="ECO:0000256" key="1">
    <source>
        <dbReference type="ARBA" id="ARBA00007074"/>
    </source>
</evidence>
<dbReference type="GO" id="GO:0008234">
    <property type="term" value="F:cysteine-type peptidase activity"/>
    <property type="evidence" value="ECO:0007669"/>
    <property type="project" value="UniProtKB-KW"/>
</dbReference>
<dbReference type="InterPro" id="IPR038765">
    <property type="entry name" value="Papain-like_cys_pep_sf"/>
</dbReference>
<feature type="domain" description="Peptidase C51" evidence="7">
    <location>
        <begin position="529"/>
        <end position="659"/>
    </location>
</feature>
<evidence type="ECO:0000256" key="3">
    <source>
        <dbReference type="ARBA" id="ARBA00022670"/>
    </source>
</evidence>
<dbReference type="InterPro" id="IPR007921">
    <property type="entry name" value="CHAP_dom"/>
</dbReference>
<dbReference type="Gene3D" id="1.10.530.10">
    <property type="match status" value="1"/>
</dbReference>
<keyword evidence="3" id="KW-0645">Protease</keyword>
<comment type="similarity">
    <text evidence="2">Belongs to the glycosyl hydrolase 73 family.</text>
</comment>
<dbReference type="InterPro" id="IPR002901">
    <property type="entry name" value="MGlyc_endo_b_GlcNAc-like_dom"/>
</dbReference>
<dbReference type="SMART" id="SM00047">
    <property type="entry name" value="LYZ2"/>
    <property type="match status" value="1"/>
</dbReference>
<dbReference type="GO" id="GO:0006508">
    <property type="term" value="P:proteolysis"/>
    <property type="evidence" value="ECO:0007669"/>
    <property type="project" value="UniProtKB-KW"/>
</dbReference>
<name>A0ABC9P5A8_ENTFL</name>
<dbReference type="PANTHER" id="PTHR33308:SF9">
    <property type="entry name" value="PEPTIDOGLYCAN HYDROLASE FLGJ"/>
    <property type="match status" value="1"/>
</dbReference>
<evidence type="ECO:0000313" key="8">
    <source>
        <dbReference type="EMBL" id="EFU90064.1"/>
    </source>
</evidence>
<dbReference type="InterPro" id="IPR000064">
    <property type="entry name" value="NLP_P60_dom"/>
</dbReference>
<dbReference type="RefSeq" id="WP_002380394.1">
    <property type="nucleotide sequence ID" value="NZ_GL454837.1"/>
</dbReference>
<evidence type="ECO:0000256" key="6">
    <source>
        <dbReference type="SAM" id="MobiDB-lite"/>
    </source>
</evidence>
<evidence type="ECO:0000256" key="4">
    <source>
        <dbReference type="ARBA" id="ARBA00022801"/>
    </source>
</evidence>